<sequence length="141" mass="15969">MPFHTGLIGKYDKRYYEIYKSPTRSDLRKLAEQTEHPQKCRLLLTEAGELYAFNIELLHNLATAELDEDGISIVCFFNEDKLEVADVGNLEHEDLCRAVQESAKSFLQIGLTVETSVRVILNQGLWGDKILTLGNVIAGNW</sequence>
<reference evidence="1 2" key="1">
    <citation type="submission" date="2021-01" db="EMBL/GenBank/DDBJ databases">
        <title>Tumebacillus sp. strain ITR2 16S ribosomal RNA gene Genome sequencing and assembly.</title>
        <authorList>
            <person name="Kang M."/>
        </authorList>
    </citation>
    <scope>NUCLEOTIDE SEQUENCE [LARGE SCALE GENOMIC DNA]</scope>
    <source>
        <strain evidence="1 2">ITR2</strain>
    </source>
</reference>
<name>A0ABS1J8J7_9BACL</name>
<dbReference type="Proteomes" id="UP000602284">
    <property type="component" value="Unassembled WGS sequence"/>
</dbReference>
<proteinExistence type="predicted"/>
<evidence type="ECO:0000313" key="1">
    <source>
        <dbReference type="EMBL" id="MBL0386389.1"/>
    </source>
</evidence>
<accession>A0ABS1J8J7</accession>
<evidence type="ECO:0000313" key="2">
    <source>
        <dbReference type="Proteomes" id="UP000602284"/>
    </source>
</evidence>
<dbReference type="EMBL" id="JAEQNB010000002">
    <property type="protein sequence ID" value="MBL0386389.1"/>
    <property type="molecule type" value="Genomic_DNA"/>
</dbReference>
<dbReference type="RefSeq" id="WP_201632841.1">
    <property type="nucleotide sequence ID" value="NZ_JAEQNB010000002.1"/>
</dbReference>
<protein>
    <submittedName>
        <fullName evidence="1">Uncharacterized protein</fullName>
    </submittedName>
</protein>
<keyword evidence="2" id="KW-1185">Reference proteome</keyword>
<gene>
    <name evidence="1" type="ORF">JJB07_06995</name>
</gene>
<organism evidence="1 2">
    <name type="scientific">Tumebacillus amylolyticus</name>
    <dbReference type="NCBI Taxonomy" id="2801339"/>
    <lineage>
        <taxon>Bacteria</taxon>
        <taxon>Bacillati</taxon>
        <taxon>Bacillota</taxon>
        <taxon>Bacilli</taxon>
        <taxon>Bacillales</taxon>
        <taxon>Alicyclobacillaceae</taxon>
        <taxon>Tumebacillus</taxon>
    </lineage>
</organism>
<comment type="caution">
    <text evidence="1">The sequence shown here is derived from an EMBL/GenBank/DDBJ whole genome shotgun (WGS) entry which is preliminary data.</text>
</comment>